<evidence type="ECO:0000256" key="2">
    <source>
        <dbReference type="ARBA" id="ARBA00009995"/>
    </source>
</evidence>
<dbReference type="Pfam" id="PF00201">
    <property type="entry name" value="UDPGT"/>
    <property type="match status" value="1"/>
</dbReference>
<evidence type="ECO:0000313" key="14">
    <source>
        <dbReference type="Proteomes" id="UP000694846"/>
    </source>
</evidence>
<dbReference type="PANTHER" id="PTHR48043:SF159">
    <property type="entry name" value="EG:EG0003.4 PROTEIN-RELATED"/>
    <property type="match status" value="1"/>
</dbReference>
<gene>
    <name evidence="13" type="primary">UGT2B31</name>
    <name evidence="15" type="synonym">LOC112690057</name>
    <name evidence="13" type="ORF">g.145256</name>
</gene>
<dbReference type="RefSeq" id="XP_025419747.1">
    <property type="nucleotide sequence ID" value="XM_025563962.1"/>
</dbReference>
<evidence type="ECO:0000313" key="15">
    <source>
        <dbReference type="RefSeq" id="XP_025419747.1"/>
    </source>
</evidence>
<reference evidence="15" key="2">
    <citation type="submission" date="2025-04" db="UniProtKB">
        <authorList>
            <consortium name="RefSeq"/>
        </authorList>
    </citation>
    <scope>IDENTIFICATION</scope>
    <source>
        <tissue evidence="15">Whole body</tissue>
    </source>
</reference>
<keyword evidence="3 11" id="KW-0328">Glycosyltransferase</keyword>
<dbReference type="PROSITE" id="PS00375">
    <property type="entry name" value="UDPGT"/>
    <property type="match status" value="1"/>
</dbReference>
<feature type="signal peptide" evidence="12">
    <location>
        <begin position="1"/>
        <end position="19"/>
    </location>
</feature>
<keyword evidence="8 12" id="KW-0472">Membrane</keyword>
<evidence type="ECO:0000256" key="9">
    <source>
        <dbReference type="ARBA" id="ARBA00023180"/>
    </source>
</evidence>
<keyword evidence="14" id="KW-1185">Reference proteome</keyword>
<keyword evidence="9" id="KW-0325">Glycoprotein</keyword>
<dbReference type="PANTHER" id="PTHR48043">
    <property type="entry name" value="EG:EG0003.4 PROTEIN-RELATED"/>
    <property type="match status" value="1"/>
</dbReference>
<dbReference type="InterPro" id="IPR050271">
    <property type="entry name" value="UDP-glycosyltransferase"/>
</dbReference>
<evidence type="ECO:0000256" key="10">
    <source>
        <dbReference type="ARBA" id="ARBA00046288"/>
    </source>
</evidence>
<dbReference type="EMBL" id="GGMS01000742">
    <property type="protein sequence ID" value="MBY69945.1"/>
    <property type="molecule type" value="Transcribed_RNA"/>
</dbReference>
<sequence length="535" mass="60585">MNHRLSITFLLLFSCYCSGLPNVRPSNILVFLPTPVKSHFGSFKPLLEALVTRGHNLTLVSPFALSPTADDGSPLLYTHVRVNHNKKVSGPNFLDRNSFTNWLPMYMLTLWLGPHITRGALENEVVKDFVLNDAGQYDLVVVENFFHEGFVSLGYKYGVPVVQLLSFAANARVSQWHGNPYDPSYIADFCVGYTAPMTFLQRVDNALAAVFNTWINRLVYVPQQQALVREYFRFAGHERMPDLETMLRNVSLTLINSHPMIGPAVPLVPSFVQVAGMHLKPAQTLPQDLKTILDTSEHGVVYFSLGSVIQSSKMPKETVSLLLSELAKIQQIVLWKWEDDQLPNLPKNVVVRKWFPQNDILAHPNCRLFITHGGIHSVIEAIYHGVPMLSIPVFGDQKHNSVEAESRGFALYVSYFDLTAELFGTKLQKLLHDPRFGEAVSKASSILRDDPIPVLEKAVFWVEYVIRHKGAPHLRTAANDLYWFQYYLLDVIAAISLLLAFVLYLNYKFFSYLLRKTCTAKSSPAKVTKRKHKKQ</sequence>
<evidence type="ECO:0000256" key="1">
    <source>
        <dbReference type="ARBA" id="ARBA00004240"/>
    </source>
</evidence>
<dbReference type="GO" id="GO:0005783">
    <property type="term" value="C:endoplasmic reticulum"/>
    <property type="evidence" value="ECO:0007669"/>
    <property type="project" value="UniProtKB-SubCell"/>
</dbReference>
<dbReference type="FunFam" id="3.40.50.2000:FF:000050">
    <property type="entry name" value="UDP-glucuronosyltransferase"/>
    <property type="match status" value="1"/>
</dbReference>
<dbReference type="GO" id="GO:0015020">
    <property type="term" value="F:glucuronosyltransferase activity"/>
    <property type="evidence" value="ECO:0007669"/>
    <property type="project" value="UniProtKB-EC"/>
</dbReference>
<dbReference type="Gene3D" id="3.40.50.2000">
    <property type="entry name" value="Glycogen Phosphorylase B"/>
    <property type="match status" value="2"/>
</dbReference>
<evidence type="ECO:0000256" key="4">
    <source>
        <dbReference type="ARBA" id="ARBA00022679"/>
    </source>
</evidence>
<dbReference type="PROSITE" id="PS51257">
    <property type="entry name" value="PROKAR_LIPOPROTEIN"/>
    <property type="match status" value="1"/>
</dbReference>
<dbReference type="CDD" id="cd03784">
    <property type="entry name" value="GT1_Gtf-like"/>
    <property type="match status" value="1"/>
</dbReference>
<dbReference type="AlphaFoldDB" id="A0A2S2PWM2"/>
<reference evidence="13" key="1">
    <citation type="submission" date="2018-04" db="EMBL/GenBank/DDBJ databases">
        <title>Transcriptome assembly of Sipha flava.</title>
        <authorList>
            <person name="Scully E.D."/>
            <person name="Geib S.M."/>
            <person name="Palmer N.A."/>
            <person name="Koch K."/>
            <person name="Bradshaw J."/>
            <person name="Heng-Moss T."/>
            <person name="Sarath G."/>
        </authorList>
    </citation>
    <scope>NUCLEOTIDE SEQUENCE</scope>
</reference>
<evidence type="ECO:0000256" key="8">
    <source>
        <dbReference type="ARBA" id="ARBA00023136"/>
    </source>
</evidence>
<keyword evidence="12" id="KW-0732">Signal</keyword>
<evidence type="ECO:0000256" key="12">
    <source>
        <dbReference type="RuleBase" id="RU362059"/>
    </source>
</evidence>
<comment type="subcellular location">
    <subcellularLocation>
        <location evidence="10">Endomembrane system</location>
        <topology evidence="10">Single-pass type I membrane protein</topology>
    </subcellularLocation>
    <subcellularLocation>
        <location evidence="1">Endoplasmic reticulum</location>
    </subcellularLocation>
    <subcellularLocation>
        <location evidence="12">Membrane</location>
        <topology evidence="12">Single-pass membrane protein</topology>
    </subcellularLocation>
</comment>
<dbReference type="InterPro" id="IPR002213">
    <property type="entry name" value="UDP_glucos_trans"/>
</dbReference>
<dbReference type="OrthoDB" id="5835829at2759"/>
<keyword evidence="6" id="KW-0256">Endoplasmic reticulum</keyword>
<proteinExistence type="inferred from homology"/>
<dbReference type="GO" id="GO:0016020">
    <property type="term" value="C:membrane"/>
    <property type="evidence" value="ECO:0007669"/>
    <property type="project" value="UniProtKB-SubCell"/>
</dbReference>
<keyword evidence="4 11" id="KW-0808">Transferase</keyword>
<evidence type="ECO:0000256" key="3">
    <source>
        <dbReference type="ARBA" id="ARBA00022676"/>
    </source>
</evidence>
<dbReference type="InterPro" id="IPR035595">
    <property type="entry name" value="UDP_glycos_trans_CS"/>
</dbReference>
<evidence type="ECO:0000313" key="13">
    <source>
        <dbReference type="EMBL" id="MBY69945.1"/>
    </source>
</evidence>
<accession>A0A2S2PWM2</accession>
<evidence type="ECO:0000256" key="5">
    <source>
        <dbReference type="ARBA" id="ARBA00022692"/>
    </source>
</evidence>
<evidence type="ECO:0000256" key="11">
    <source>
        <dbReference type="RuleBase" id="RU003718"/>
    </source>
</evidence>
<keyword evidence="5 12" id="KW-0812">Transmembrane</keyword>
<name>A0A2S2PWM2_9HEMI</name>
<evidence type="ECO:0000256" key="7">
    <source>
        <dbReference type="ARBA" id="ARBA00022989"/>
    </source>
</evidence>
<feature type="chain" id="PRO_5044515147" description="UDP-glucuronosyltransferase" evidence="12">
    <location>
        <begin position="20"/>
        <end position="535"/>
    </location>
</feature>
<keyword evidence="7 12" id="KW-1133">Transmembrane helix</keyword>
<feature type="transmembrane region" description="Helical" evidence="12">
    <location>
        <begin position="483"/>
        <end position="507"/>
    </location>
</feature>
<organism evidence="13">
    <name type="scientific">Sipha flava</name>
    <name type="common">yellow sugarcane aphid</name>
    <dbReference type="NCBI Taxonomy" id="143950"/>
    <lineage>
        <taxon>Eukaryota</taxon>
        <taxon>Metazoa</taxon>
        <taxon>Ecdysozoa</taxon>
        <taxon>Arthropoda</taxon>
        <taxon>Hexapoda</taxon>
        <taxon>Insecta</taxon>
        <taxon>Pterygota</taxon>
        <taxon>Neoptera</taxon>
        <taxon>Paraneoptera</taxon>
        <taxon>Hemiptera</taxon>
        <taxon>Sternorrhyncha</taxon>
        <taxon>Aphidomorpha</taxon>
        <taxon>Aphidoidea</taxon>
        <taxon>Aphididae</taxon>
        <taxon>Sipha</taxon>
    </lineage>
</organism>
<dbReference type="Proteomes" id="UP000694846">
    <property type="component" value="Unplaced"/>
</dbReference>
<comment type="catalytic activity">
    <reaction evidence="12">
        <text>glucuronate acceptor + UDP-alpha-D-glucuronate = acceptor beta-D-glucuronoside + UDP + H(+)</text>
        <dbReference type="Rhea" id="RHEA:21032"/>
        <dbReference type="ChEBI" id="CHEBI:15378"/>
        <dbReference type="ChEBI" id="CHEBI:58052"/>
        <dbReference type="ChEBI" id="CHEBI:58223"/>
        <dbReference type="ChEBI" id="CHEBI:132367"/>
        <dbReference type="ChEBI" id="CHEBI:132368"/>
        <dbReference type="EC" id="2.4.1.17"/>
    </reaction>
</comment>
<protein>
    <recommendedName>
        <fullName evidence="12">UDP-glucuronosyltransferase</fullName>
        <ecNumber evidence="12">2.4.1.17</ecNumber>
    </recommendedName>
</protein>
<comment type="similarity">
    <text evidence="2 11">Belongs to the UDP-glycosyltransferase family.</text>
</comment>
<dbReference type="EC" id="2.4.1.17" evidence="12"/>
<dbReference type="SUPFAM" id="SSF53756">
    <property type="entry name" value="UDP-Glycosyltransferase/glycogen phosphorylase"/>
    <property type="match status" value="1"/>
</dbReference>
<evidence type="ECO:0000256" key="6">
    <source>
        <dbReference type="ARBA" id="ARBA00022824"/>
    </source>
</evidence>